<sequence length="65" mass="7583">MRVRKILLQCHQTCSTTLDIKDHLVDGMKSFPRLARRVLDGDQDLFVNKNDGPFKNATEIWDHED</sequence>
<gene>
    <name evidence="1" type="ORF">Fmac_011680</name>
</gene>
<organism evidence="1 2">
    <name type="scientific">Flemingia macrophylla</name>
    <dbReference type="NCBI Taxonomy" id="520843"/>
    <lineage>
        <taxon>Eukaryota</taxon>
        <taxon>Viridiplantae</taxon>
        <taxon>Streptophyta</taxon>
        <taxon>Embryophyta</taxon>
        <taxon>Tracheophyta</taxon>
        <taxon>Spermatophyta</taxon>
        <taxon>Magnoliopsida</taxon>
        <taxon>eudicotyledons</taxon>
        <taxon>Gunneridae</taxon>
        <taxon>Pentapetalae</taxon>
        <taxon>rosids</taxon>
        <taxon>fabids</taxon>
        <taxon>Fabales</taxon>
        <taxon>Fabaceae</taxon>
        <taxon>Papilionoideae</taxon>
        <taxon>50 kb inversion clade</taxon>
        <taxon>NPAAA clade</taxon>
        <taxon>indigoferoid/millettioid clade</taxon>
        <taxon>Phaseoleae</taxon>
        <taxon>Flemingia</taxon>
    </lineage>
</organism>
<evidence type="ECO:0000313" key="1">
    <source>
        <dbReference type="EMBL" id="KAL2337234.1"/>
    </source>
</evidence>
<dbReference type="AlphaFoldDB" id="A0ABD1MN83"/>
<proteinExistence type="predicted"/>
<reference evidence="1 2" key="1">
    <citation type="submission" date="2024-08" db="EMBL/GenBank/DDBJ databases">
        <title>Insights into the chromosomal genome structure of Flemingia macrophylla.</title>
        <authorList>
            <person name="Ding Y."/>
            <person name="Zhao Y."/>
            <person name="Bi W."/>
            <person name="Wu M."/>
            <person name="Zhao G."/>
            <person name="Gong Y."/>
            <person name="Li W."/>
            <person name="Zhang P."/>
        </authorList>
    </citation>
    <scope>NUCLEOTIDE SEQUENCE [LARGE SCALE GENOMIC DNA]</scope>
    <source>
        <strain evidence="1">DYQJB</strain>
        <tissue evidence="1">Leaf</tissue>
    </source>
</reference>
<name>A0ABD1MN83_9FABA</name>
<dbReference type="EMBL" id="JBGMDY010000004">
    <property type="protein sequence ID" value="KAL2337234.1"/>
    <property type="molecule type" value="Genomic_DNA"/>
</dbReference>
<keyword evidence="2" id="KW-1185">Reference proteome</keyword>
<comment type="caution">
    <text evidence="1">The sequence shown here is derived from an EMBL/GenBank/DDBJ whole genome shotgun (WGS) entry which is preliminary data.</text>
</comment>
<dbReference type="Proteomes" id="UP001603857">
    <property type="component" value="Unassembled WGS sequence"/>
</dbReference>
<evidence type="ECO:0000313" key="2">
    <source>
        <dbReference type="Proteomes" id="UP001603857"/>
    </source>
</evidence>
<protein>
    <submittedName>
        <fullName evidence="1">Uncharacterized protein</fullName>
    </submittedName>
</protein>
<accession>A0ABD1MN83</accession>